<dbReference type="InterPro" id="IPR036020">
    <property type="entry name" value="WW_dom_sf"/>
</dbReference>
<protein>
    <recommendedName>
        <fullName evidence="3">Polyglutamine-binding protein 1</fullName>
    </recommendedName>
    <alternativeName>
        <fullName evidence="13">Polyglutamine tract-binding protein 1</fullName>
    </alternativeName>
</protein>
<organism evidence="17 18">
    <name type="scientific">Leptotrombidium deliense</name>
    <dbReference type="NCBI Taxonomy" id="299467"/>
    <lineage>
        <taxon>Eukaryota</taxon>
        <taxon>Metazoa</taxon>
        <taxon>Ecdysozoa</taxon>
        <taxon>Arthropoda</taxon>
        <taxon>Chelicerata</taxon>
        <taxon>Arachnida</taxon>
        <taxon>Acari</taxon>
        <taxon>Acariformes</taxon>
        <taxon>Trombidiformes</taxon>
        <taxon>Prostigmata</taxon>
        <taxon>Anystina</taxon>
        <taxon>Parasitengona</taxon>
        <taxon>Trombiculoidea</taxon>
        <taxon>Trombiculidae</taxon>
        <taxon>Leptotrombidium</taxon>
    </lineage>
</organism>
<dbReference type="Proteomes" id="UP000288716">
    <property type="component" value="Unassembled WGS sequence"/>
</dbReference>
<evidence type="ECO:0000256" key="1">
    <source>
        <dbReference type="ARBA" id="ARBA00004324"/>
    </source>
</evidence>
<keyword evidence="8" id="KW-0391">Immunity</keyword>
<dbReference type="InterPro" id="IPR001202">
    <property type="entry name" value="WW_dom"/>
</dbReference>
<keyword evidence="11" id="KW-0508">mRNA splicing</keyword>
<evidence type="ECO:0000313" key="17">
    <source>
        <dbReference type="EMBL" id="RWS25212.1"/>
    </source>
</evidence>
<evidence type="ECO:0000256" key="4">
    <source>
        <dbReference type="ARBA" id="ARBA00022553"/>
    </source>
</evidence>
<feature type="compositionally biased region" description="Acidic residues" evidence="15">
    <location>
        <begin position="163"/>
        <end position="178"/>
    </location>
</feature>
<evidence type="ECO:0000256" key="3">
    <source>
        <dbReference type="ARBA" id="ARBA00021117"/>
    </source>
</evidence>
<dbReference type="SUPFAM" id="SSF51045">
    <property type="entry name" value="WW domain"/>
    <property type="match status" value="1"/>
</dbReference>
<dbReference type="OrthoDB" id="42462at2759"/>
<name>A0A443SCG2_9ACAR</name>
<evidence type="ECO:0000256" key="13">
    <source>
        <dbReference type="ARBA" id="ARBA00042167"/>
    </source>
</evidence>
<dbReference type="GO" id="GO:0043021">
    <property type="term" value="F:ribonucleoprotein complex binding"/>
    <property type="evidence" value="ECO:0007669"/>
    <property type="project" value="TreeGrafter"/>
</dbReference>
<dbReference type="GO" id="GO:0000380">
    <property type="term" value="P:alternative mRNA splicing, via spliceosome"/>
    <property type="evidence" value="ECO:0007669"/>
    <property type="project" value="TreeGrafter"/>
</dbReference>
<evidence type="ECO:0000256" key="7">
    <source>
        <dbReference type="ARBA" id="ARBA00022737"/>
    </source>
</evidence>
<dbReference type="EMBL" id="NCKV01003953">
    <property type="protein sequence ID" value="RWS25212.1"/>
    <property type="molecule type" value="Genomic_DNA"/>
</dbReference>
<evidence type="ECO:0000256" key="14">
    <source>
        <dbReference type="ARBA" id="ARBA00046362"/>
    </source>
</evidence>
<dbReference type="GO" id="GO:0005737">
    <property type="term" value="C:cytoplasm"/>
    <property type="evidence" value="ECO:0007669"/>
    <property type="project" value="TreeGrafter"/>
</dbReference>
<proteinExistence type="predicted"/>
<gene>
    <name evidence="17" type="ORF">B4U80_05772</name>
</gene>
<keyword evidence="4" id="KW-0597">Phosphoprotein</keyword>
<accession>A0A443SCG2</accession>
<comment type="caution">
    <text evidence="17">The sequence shown here is derived from an EMBL/GenBank/DDBJ whole genome shotgun (WGS) entry which is preliminary data.</text>
</comment>
<dbReference type="PROSITE" id="PS50020">
    <property type="entry name" value="WW_DOMAIN_2"/>
    <property type="match status" value="1"/>
</dbReference>
<feature type="compositionally biased region" description="Basic and acidic residues" evidence="15">
    <location>
        <begin position="219"/>
        <end position="230"/>
    </location>
</feature>
<evidence type="ECO:0000256" key="2">
    <source>
        <dbReference type="ARBA" id="ARBA00004463"/>
    </source>
</evidence>
<reference evidence="17 18" key="1">
    <citation type="journal article" date="2018" name="Gigascience">
        <title>Genomes of trombidid mites reveal novel predicted allergens and laterally-transferred genes associated with secondary metabolism.</title>
        <authorList>
            <person name="Dong X."/>
            <person name="Chaisiri K."/>
            <person name="Xia D."/>
            <person name="Armstrong S.D."/>
            <person name="Fang Y."/>
            <person name="Donnelly M.J."/>
            <person name="Kadowaki T."/>
            <person name="McGarry J.W."/>
            <person name="Darby A.C."/>
            <person name="Makepeace B.L."/>
        </authorList>
    </citation>
    <scope>NUCLEOTIDE SEQUENCE [LARGE SCALE GENOMIC DNA]</scope>
    <source>
        <strain evidence="17">UoL-UT</strain>
    </source>
</reference>
<keyword evidence="9" id="KW-0805">Transcription regulation</keyword>
<dbReference type="GO" id="GO:0016607">
    <property type="term" value="C:nuclear speck"/>
    <property type="evidence" value="ECO:0007669"/>
    <property type="project" value="UniProtKB-SubCell"/>
</dbReference>
<dbReference type="STRING" id="299467.A0A443SCG2"/>
<feature type="compositionally biased region" description="Low complexity" evidence="15">
    <location>
        <begin position="179"/>
        <end position="189"/>
    </location>
</feature>
<keyword evidence="10" id="KW-0804">Transcription</keyword>
<evidence type="ECO:0000256" key="12">
    <source>
        <dbReference type="ARBA" id="ARBA00023242"/>
    </source>
</evidence>
<feature type="domain" description="WW" evidence="16">
    <location>
        <begin position="108"/>
        <end position="142"/>
    </location>
</feature>
<sequence>MPLPPALLARLQKRGIVTKEGKKKCNVFAVLFTFTVVECEEVIAEDYDEPNSKTNVFNKKLKVPAVGCPNKYNIYHECGDFCQRHWGSGKDNPSPTMQRKYQKLLKKYPLSDEWQQVWDAGVACYYFWNTINDEVSWLPPLHPKSVVSVSANKLRAMLKENENVSDESSDDSSEENMDNSDSNESTSSESESEVVMESEAKKKKSFSPQKRHQYLSSDSKGRERVKRNDLDPMDPAAYSNTCPRGKWSDGLESQGEAKSGADSTASGPLFQMRPYPNPGSILRMNKKLKPDDN</sequence>
<evidence type="ECO:0000256" key="9">
    <source>
        <dbReference type="ARBA" id="ARBA00023015"/>
    </source>
</evidence>
<evidence type="ECO:0000256" key="11">
    <source>
        <dbReference type="ARBA" id="ARBA00023187"/>
    </source>
</evidence>
<dbReference type="PANTHER" id="PTHR21737">
    <property type="entry name" value="POLYGLUTAMINE BINDING PROTEIN 1/MARVEL MEMBRANE-ASSOCIATING DOMAIN CONTAINING 3"/>
    <property type="match status" value="1"/>
</dbReference>
<evidence type="ECO:0000313" key="18">
    <source>
        <dbReference type="Proteomes" id="UP000288716"/>
    </source>
</evidence>
<keyword evidence="5" id="KW-0399">Innate immunity</keyword>
<dbReference type="VEuPathDB" id="VectorBase:LDEU006829"/>
<evidence type="ECO:0000256" key="10">
    <source>
        <dbReference type="ARBA" id="ARBA00023163"/>
    </source>
</evidence>
<evidence type="ECO:0000259" key="16">
    <source>
        <dbReference type="PROSITE" id="PS50020"/>
    </source>
</evidence>
<evidence type="ECO:0000256" key="8">
    <source>
        <dbReference type="ARBA" id="ARBA00022859"/>
    </source>
</evidence>
<comment type="subunit">
    <text evidence="14">Interacts with POU3F2/Brn-2, ATXN1, TXNL4A, HTT and AR. Interaction with ATXN1 correlates positively with the length of the polyglutamine tract. Interacts with RNA polymerase II large subunit in a phosphorylation-dependent manner. Forms a ternary complex with ATXN1 mutant and phosphorylated RNA polymerase II. Interacts (via C-terminus) with TXNL4A and CD2BP2. Interacts (via WW domain) with ATN1 and SF3B1, and may interact with additional splice factors. Interacts (via WW domain) with WBP11; Leading to reduce interaction between PQBP1 and TXNL4A. Interacts with CAPRIN1. Interacts with DDX1. Interacts with SFPQ. Interacts with KHSRP.</text>
</comment>
<keyword evidence="12" id="KW-0539">Nucleus</keyword>
<evidence type="ECO:0000256" key="6">
    <source>
        <dbReference type="ARBA" id="ARBA00022664"/>
    </source>
</evidence>
<keyword evidence="18" id="KW-1185">Reference proteome</keyword>
<keyword evidence="7" id="KW-0677">Repeat</keyword>
<dbReference type="Gene3D" id="3.40.30.10">
    <property type="entry name" value="Glutaredoxin"/>
    <property type="match status" value="1"/>
</dbReference>
<evidence type="ECO:0000256" key="15">
    <source>
        <dbReference type="SAM" id="MobiDB-lite"/>
    </source>
</evidence>
<feature type="region of interest" description="Disordered" evidence="15">
    <location>
        <begin position="160"/>
        <end position="293"/>
    </location>
</feature>
<keyword evidence="6" id="KW-0507">mRNA processing</keyword>
<comment type="subcellular location">
    <subcellularLocation>
        <location evidence="2">Cytoplasmic granule</location>
    </subcellularLocation>
    <subcellularLocation>
        <location evidence="1">Nucleus speckle</location>
    </subcellularLocation>
</comment>
<dbReference type="GO" id="GO:0045087">
    <property type="term" value="P:innate immune response"/>
    <property type="evidence" value="ECO:0007669"/>
    <property type="project" value="UniProtKB-KW"/>
</dbReference>
<feature type="compositionally biased region" description="Basic residues" evidence="15">
    <location>
        <begin position="201"/>
        <end position="213"/>
    </location>
</feature>
<evidence type="ECO:0000256" key="5">
    <source>
        <dbReference type="ARBA" id="ARBA00022588"/>
    </source>
</evidence>
<dbReference type="PANTHER" id="PTHR21737:SF3">
    <property type="entry name" value="POLYGLUTAMINE-BINDING PROTEIN 1"/>
    <property type="match status" value="1"/>
</dbReference>
<dbReference type="AlphaFoldDB" id="A0A443SCG2"/>
<dbReference type="Gene3D" id="2.20.70.10">
    <property type="match status" value="1"/>
</dbReference>